<dbReference type="Proteomes" id="UP000824162">
    <property type="component" value="Unassembled WGS sequence"/>
</dbReference>
<accession>A0A9D1TLI5</accession>
<comment type="caution">
    <text evidence="15">The sequence shown here is derived from an EMBL/GenBank/DDBJ whole genome shotgun (WGS) entry which is preliminary data.</text>
</comment>
<reference evidence="15" key="2">
    <citation type="submission" date="2021-04" db="EMBL/GenBank/DDBJ databases">
        <authorList>
            <person name="Gilroy R."/>
        </authorList>
    </citation>
    <scope>NUCLEOTIDE SEQUENCE</scope>
    <source>
        <strain evidence="15">5790</strain>
    </source>
</reference>
<dbReference type="InterPro" id="IPR006700">
    <property type="entry name" value="RsmE"/>
</dbReference>
<dbReference type="SUPFAM" id="SSF75217">
    <property type="entry name" value="alpha/beta knot"/>
    <property type="match status" value="1"/>
</dbReference>
<gene>
    <name evidence="15" type="ORF">H9900_03360</name>
</gene>
<dbReference type="GO" id="GO:0070042">
    <property type="term" value="F:rRNA (uridine-N3-)-methyltransferase activity"/>
    <property type="evidence" value="ECO:0007669"/>
    <property type="project" value="TreeGrafter"/>
</dbReference>
<comment type="catalytic activity">
    <reaction evidence="11 12">
        <text>uridine(1498) in 16S rRNA + S-adenosyl-L-methionine = N(3)-methyluridine(1498) in 16S rRNA + S-adenosyl-L-homocysteine + H(+)</text>
        <dbReference type="Rhea" id="RHEA:42920"/>
        <dbReference type="Rhea" id="RHEA-COMP:10283"/>
        <dbReference type="Rhea" id="RHEA-COMP:10284"/>
        <dbReference type="ChEBI" id="CHEBI:15378"/>
        <dbReference type="ChEBI" id="CHEBI:57856"/>
        <dbReference type="ChEBI" id="CHEBI:59789"/>
        <dbReference type="ChEBI" id="CHEBI:65315"/>
        <dbReference type="ChEBI" id="CHEBI:74502"/>
        <dbReference type="EC" id="2.1.1.193"/>
    </reaction>
</comment>
<evidence type="ECO:0000256" key="10">
    <source>
        <dbReference type="ARBA" id="ARBA00025699"/>
    </source>
</evidence>
<protein>
    <recommendedName>
        <fullName evidence="4 12">Ribosomal RNA small subunit methyltransferase E</fullName>
        <ecNumber evidence="3 12">2.1.1.193</ecNumber>
    </recommendedName>
</protein>
<evidence type="ECO:0000256" key="4">
    <source>
        <dbReference type="ARBA" id="ARBA00013673"/>
    </source>
</evidence>
<dbReference type="CDD" id="cd18084">
    <property type="entry name" value="RsmE-like"/>
    <property type="match status" value="1"/>
</dbReference>
<dbReference type="InterPro" id="IPR046886">
    <property type="entry name" value="RsmE_MTase_dom"/>
</dbReference>
<reference evidence="15" key="1">
    <citation type="journal article" date="2021" name="PeerJ">
        <title>Extensive microbial diversity within the chicken gut microbiome revealed by metagenomics and culture.</title>
        <authorList>
            <person name="Gilroy R."/>
            <person name="Ravi A."/>
            <person name="Getino M."/>
            <person name="Pursley I."/>
            <person name="Horton D.L."/>
            <person name="Alikhan N.F."/>
            <person name="Baker D."/>
            <person name="Gharbi K."/>
            <person name="Hall N."/>
            <person name="Watson M."/>
            <person name="Adriaenssens E.M."/>
            <person name="Foster-Nyarko E."/>
            <person name="Jarju S."/>
            <person name="Secka A."/>
            <person name="Antonio M."/>
            <person name="Oren A."/>
            <person name="Chaudhuri R.R."/>
            <person name="La Ragione R."/>
            <person name="Hildebrand F."/>
            <person name="Pallen M.J."/>
        </authorList>
    </citation>
    <scope>NUCLEOTIDE SEQUENCE</scope>
    <source>
        <strain evidence="15">5790</strain>
    </source>
</reference>
<dbReference type="PIRSF" id="PIRSF015601">
    <property type="entry name" value="MTase_slr0722"/>
    <property type="match status" value="1"/>
</dbReference>
<evidence type="ECO:0000256" key="7">
    <source>
        <dbReference type="ARBA" id="ARBA00022603"/>
    </source>
</evidence>
<evidence type="ECO:0000256" key="11">
    <source>
        <dbReference type="ARBA" id="ARBA00047944"/>
    </source>
</evidence>
<dbReference type="EMBL" id="DXIJ01000065">
    <property type="protein sequence ID" value="HIV85830.1"/>
    <property type="molecule type" value="Genomic_DNA"/>
</dbReference>
<evidence type="ECO:0000256" key="2">
    <source>
        <dbReference type="ARBA" id="ARBA00005528"/>
    </source>
</evidence>
<dbReference type="InterPro" id="IPR029028">
    <property type="entry name" value="Alpha/beta_knot_MTases"/>
</dbReference>
<keyword evidence="8 12" id="KW-0808">Transferase</keyword>
<dbReference type="NCBIfam" id="TIGR00046">
    <property type="entry name" value="RsmE family RNA methyltransferase"/>
    <property type="match status" value="1"/>
</dbReference>
<feature type="domain" description="Ribosomal RNA small subunit methyltransferase E PUA-like" evidence="14">
    <location>
        <begin position="22"/>
        <end position="61"/>
    </location>
</feature>
<evidence type="ECO:0000313" key="16">
    <source>
        <dbReference type="Proteomes" id="UP000824162"/>
    </source>
</evidence>
<comment type="subcellular location">
    <subcellularLocation>
        <location evidence="1 12">Cytoplasm</location>
    </subcellularLocation>
</comment>
<dbReference type="InterPro" id="IPR029026">
    <property type="entry name" value="tRNA_m1G_MTases_N"/>
</dbReference>
<evidence type="ECO:0000256" key="5">
    <source>
        <dbReference type="ARBA" id="ARBA00022490"/>
    </source>
</evidence>
<feature type="domain" description="Ribosomal RNA small subunit methyltransferase E methyltransferase" evidence="13">
    <location>
        <begin position="75"/>
        <end position="242"/>
    </location>
</feature>
<comment type="function">
    <text evidence="10 12">Specifically methylates the N3 position of the uracil ring of uridine 1498 (m3U1498) in 16S rRNA. Acts on the fully assembled 30S ribosomal subunit.</text>
</comment>
<comment type="similarity">
    <text evidence="2 12">Belongs to the RNA methyltransferase RsmE family.</text>
</comment>
<dbReference type="InterPro" id="IPR046887">
    <property type="entry name" value="RsmE_PUA-like"/>
</dbReference>
<sequence>MRRFFTEPENVDKESNTLGIIEDAAHITRVLRMKPGDCITVFDGSGFEYTARISRILDGQICADIIDASFSELEPRVKVTLFQGIPKAGKLDTIVQKAVELGVFRIVPFAAERSVAKISNDKKGLQKIERLNKISREAAKQCGRGITPRVEQPVTVGEMAEMLGTLDMSIMLYEKLGHSGERSLRSILRRDAESIGIIIGPEGGFSDSEAALLLDKASVHAAGLGPRILRTETAGSAALAIVMYEKNEI</sequence>
<dbReference type="SUPFAM" id="SSF88697">
    <property type="entry name" value="PUA domain-like"/>
    <property type="match status" value="1"/>
</dbReference>
<dbReference type="Gene3D" id="3.40.1280.10">
    <property type="match status" value="1"/>
</dbReference>
<dbReference type="Pfam" id="PF20260">
    <property type="entry name" value="PUA_4"/>
    <property type="match status" value="1"/>
</dbReference>
<evidence type="ECO:0000256" key="1">
    <source>
        <dbReference type="ARBA" id="ARBA00004496"/>
    </source>
</evidence>
<dbReference type="Pfam" id="PF04452">
    <property type="entry name" value="Methyltrans_RNA"/>
    <property type="match status" value="1"/>
</dbReference>
<dbReference type="EC" id="2.1.1.193" evidence="3 12"/>
<dbReference type="InterPro" id="IPR015947">
    <property type="entry name" value="PUA-like_sf"/>
</dbReference>
<evidence type="ECO:0000256" key="8">
    <source>
        <dbReference type="ARBA" id="ARBA00022679"/>
    </source>
</evidence>
<dbReference type="PANTHER" id="PTHR30027:SF3">
    <property type="entry name" value="16S RRNA (URACIL(1498)-N(3))-METHYLTRANSFERASE"/>
    <property type="match status" value="1"/>
</dbReference>
<keyword evidence="9 12" id="KW-0949">S-adenosyl-L-methionine</keyword>
<keyword evidence="6 12" id="KW-0698">rRNA processing</keyword>
<dbReference type="GO" id="GO:0005737">
    <property type="term" value="C:cytoplasm"/>
    <property type="evidence" value="ECO:0007669"/>
    <property type="project" value="UniProtKB-SubCell"/>
</dbReference>
<dbReference type="PANTHER" id="PTHR30027">
    <property type="entry name" value="RIBOSOMAL RNA SMALL SUBUNIT METHYLTRANSFERASE E"/>
    <property type="match status" value="1"/>
</dbReference>
<dbReference type="GO" id="GO:0070475">
    <property type="term" value="P:rRNA base methylation"/>
    <property type="evidence" value="ECO:0007669"/>
    <property type="project" value="TreeGrafter"/>
</dbReference>
<evidence type="ECO:0000256" key="6">
    <source>
        <dbReference type="ARBA" id="ARBA00022552"/>
    </source>
</evidence>
<name>A0A9D1TLI5_9FIRM</name>
<keyword evidence="7 12" id="KW-0489">Methyltransferase</keyword>
<dbReference type="AlphaFoldDB" id="A0A9D1TLI5"/>
<evidence type="ECO:0000256" key="9">
    <source>
        <dbReference type="ARBA" id="ARBA00022691"/>
    </source>
</evidence>
<evidence type="ECO:0000256" key="12">
    <source>
        <dbReference type="PIRNR" id="PIRNR015601"/>
    </source>
</evidence>
<evidence type="ECO:0000256" key="3">
    <source>
        <dbReference type="ARBA" id="ARBA00012328"/>
    </source>
</evidence>
<evidence type="ECO:0000259" key="13">
    <source>
        <dbReference type="Pfam" id="PF04452"/>
    </source>
</evidence>
<proteinExistence type="inferred from homology"/>
<keyword evidence="5 12" id="KW-0963">Cytoplasm</keyword>
<organism evidence="15 16">
    <name type="scientific">Candidatus Monoglobus merdigallinarum</name>
    <dbReference type="NCBI Taxonomy" id="2838698"/>
    <lineage>
        <taxon>Bacteria</taxon>
        <taxon>Bacillati</taxon>
        <taxon>Bacillota</taxon>
        <taxon>Clostridia</taxon>
        <taxon>Monoglobales</taxon>
        <taxon>Monoglobaceae</taxon>
        <taxon>Monoglobus</taxon>
    </lineage>
</organism>
<evidence type="ECO:0000313" key="15">
    <source>
        <dbReference type="EMBL" id="HIV85830.1"/>
    </source>
</evidence>
<evidence type="ECO:0000259" key="14">
    <source>
        <dbReference type="Pfam" id="PF20260"/>
    </source>
</evidence>